<organism evidence="4">
    <name type="scientific">Aegilops tauschii</name>
    <name type="common">Tausch's goatgrass</name>
    <name type="synonym">Aegilops squarrosa</name>
    <dbReference type="NCBI Taxonomy" id="37682"/>
    <lineage>
        <taxon>Eukaryota</taxon>
        <taxon>Viridiplantae</taxon>
        <taxon>Streptophyta</taxon>
        <taxon>Embryophyta</taxon>
        <taxon>Tracheophyta</taxon>
        <taxon>Spermatophyta</taxon>
        <taxon>Magnoliopsida</taxon>
        <taxon>Liliopsida</taxon>
        <taxon>Poales</taxon>
        <taxon>Poaceae</taxon>
        <taxon>BOP clade</taxon>
        <taxon>Pooideae</taxon>
        <taxon>Triticodae</taxon>
        <taxon>Triticeae</taxon>
        <taxon>Triticinae</taxon>
        <taxon>Aegilops</taxon>
    </lineage>
</organism>
<dbReference type="Pfam" id="PF03936">
    <property type="entry name" value="Terpene_synth_C"/>
    <property type="match status" value="1"/>
</dbReference>
<evidence type="ECO:0000259" key="3">
    <source>
        <dbReference type="Pfam" id="PF03936"/>
    </source>
</evidence>
<protein>
    <submittedName>
        <fullName evidence="4">(+)-delta-cadinene synthase isozyme C2</fullName>
    </submittedName>
</protein>
<dbReference type="SUPFAM" id="SSF48576">
    <property type="entry name" value="Terpenoid synthases"/>
    <property type="match status" value="1"/>
</dbReference>
<dbReference type="PANTHER" id="PTHR31225:SF230">
    <property type="entry name" value="TERPENE SYNTHASE TPS27"/>
    <property type="match status" value="1"/>
</dbReference>
<dbReference type="InterPro" id="IPR008949">
    <property type="entry name" value="Isoprenoid_synthase_dom_sf"/>
</dbReference>
<dbReference type="AlphaFoldDB" id="N1R098"/>
<dbReference type="GO" id="GO:0000287">
    <property type="term" value="F:magnesium ion binding"/>
    <property type="evidence" value="ECO:0007669"/>
    <property type="project" value="InterPro"/>
</dbReference>
<dbReference type="EnsemblPlants" id="EMT19189">
    <property type="protein sequence ID" value="EMT19189"/>
    <property type="gene ID" value="F775_14123"/>
</dbReference>
<dbReference type="InterPro" id="IPR001906">
    <property type="entry name" value="Terpene_synth_N"/>
</dbReference>
<evidence type="ECO:0000256" key="1">
    <source>
        <dbReference type="ARBA" id="ARBA00022723"/>
    </source>
</evidence>
<dbReference type="InterPro" id="IPR005630">
    <property type="entry name" value="Terpene_synthase_metal-bd"/>
</dbReference>
<proteinExistence type="predicted"/>
<dbReference type="Pfam" id="PF01397">
    <property type="entry name" value="Terpene_synth"/>
    <property type="match status" value="1"/>
</dbReference>
<evidence type="ECO:0000259" key="2">
    <source>
        <dbReference type="Pfam" id="PF01397"/>
    </source>
</evidence>
<name>N1R098_AEGTA</name>
<feature type="domain" description="Terpene synthase metal-binding" evidence="3">
    <location>
        <begin position="249"/>
        <end position="379"/>
    </location>
</feature>
<dbReference type="InterPro" id="IPR008930">
    <property type="entry name" value="Terpenoid_cyclase/PrenylTrfase"/>
</dbReference>
<dbReference type="GO" id="GO:0016114">
    <property type="term" value="P:terpenoid biosynthetic process"/>
    <property type="evidence" value="ECO:0007669"/>
    <property type="project" value="InterPro"/>
</dbReference>
<reference evidence="4" key="1">
    <citation type="submission" date="2015-06" db="UniProtKB">
        <authorList>
            <consortium name="EnsemblPlants"/>
        </authorList>
    </citation>
    <scope>IDENTIFICATION</scope>
</reference>
<dbReference type="InterPro" id="IPR050148">
    <property type="entry name" value="Terpene_synthase-like"/>
</dbReference>
<evidence type="ECO:0000313" key="4">
    <source>
        <dbReference type="EnsemblPlants" id="EMT19189"/>
    </source>
</evidence>
<accession>N1R098</accession>
<keyword evidence="1" id="KW-0479">Metal-binding</keyword>
<sequence length="437" mass="50152">MATNNSIPPLVQDNVHKPRPYPASQWGDFFLNYKPCTPQQYRSMEGTAEAKKEEVRQIIIDTAKCSDLTQKLELVYTLQRIGVDYHYGNEIDELLCDIYDGHIIEPLDLRTASLQFYLLRKHGYCVSSDVFSKFIDKNGNIGSTDATSLLGLYNAAYLRTHGEKILDIAMSSTKKILKSIVNHLDPTIADEIRHHLETPLFRGTNRVETKRYISTYEKNSTRNETILEFAKLDYNLVQGLYCDELKDLTMWDEHAVEHAPAYMRPFYKGTVASINQIEEDLKLQKNKHAELVKKLFIDAANCYHAEVKWRDQKYVPANLEEHLKISAPSTICMQISNIAFLLMGDITSSETIQWAWAYPTIIRAVCIIARVMNDIVSHEGWSPIGTWKRGIVWHQYDTAGQDLVTAVAVLIREGKVEVKSSRGREWRVGEHRLGRRQ</sequence>
<dbReference type="SUPFAM" id="SSF48239">
    <property type="entry name" value="Terpenoid cyclases/Protein prenyltransferases"/>
    <property type="match status" value="1"/>
</dbReference>
<dbReference type="PANTHER" id="PTHR31225">
    <property type="entry name" value="OS04G0344100 PROTEIN-RELATED"/>
    <property type="match status" value="1"/>
</dbReference>
<dbReference type="GO" id="GO:0010333">
    <property type="term" value="F:terpene synthase activity"/>
    <property type="evidence" value="ECO:0007669"/>
    <property type="project" value="InterPro"/>
</dbReference>
<dbReference type="InterPro" id="IPR036965">
    <property type="entry name" value="Terpene_synth_N_sf"/>
</dbReference>
<feature type="domain" description="Terpene synthase N-terminal" evidence="2">
    <location>
        <begin position="25"/>
        <end position="196"/>
    </location>
</feature>
<dbReference type="Gene3D" id="1.50.10.130">
    <property type="entry name" value="Terpene synthase, N-terminal domain"/>
    <property type="match status" value="1"/>
</dbReference>
<dbReference type="Gene3D" id="1.10.600.10">
    <property type="entry name" value="Farnesyl Diphosphate Synthase"/>
    <property type="match status" value="1"/>
</dbReference>